<evidence type="ECO:0000313" key="2">
    <source>
        <dbReference type="EMBL" id="MBH8595114.1"/>
    </source>
</evidence>
<evidence type="ECO:0000313" key="3">
    <source>
        <dbReference type="Proteomes" id="UP000633619"/>
    </source>
</evidence>
<evidence type="ECO:0000256" key="1">
    <source>
        <dbReference type="SAM" id="SignalP"/>
    </source>
</evidence>
<gene>
    <name evidence="2" type="ORF">I8U20_07190</name>
</gene>
<keyword evidence="3" id="KW-1185">Reference proteome</keyword>
<protein>
    <submittedName>
        <fullName evidence="2">DUF4309 domain-containing protein</fullName>
    </submittedName>
</protein>
<name>A0A8I1A5C7_THEIN</name>
<accession>A0A8I1A5C7</accession>
<dbReference type="AlphaFoldDB" id="A0A8I1A5C7"/>
<comment type="caution">
    <text evidence="2">The sequence shown here is derived from an EMBL/GenBank/DDBJ whole genome shotgun (WGS) entry which is preliminary data.</text>
</comment>
<dbReference type="Pfam" id="PF14172">
    <property type="entry name" value="DUF4309"/>
    <property type="match status" value="1"/>
</dbReference>
<dbReference type="InterPro" id="IPR025453">
    <property type="entry name" value="DUF4309"/>
</dbReference>
<feature type="chain" id="PRO_5034426832" evidence="1">
    <location>
        <begin position="30"/>
        <end position="175"/>
    </location>
</feature>
<proteinExistence type="predicted"/>
<feature type="signal peptide" evidence="1">
    <location>
        <begin position="1"/>
        <end position="29"/>
    </location>
</feature>
<keyword evidence="1" id="KW-0732">Signal</keyword>
<dbReference type="EMBL" id="JAECVW010000003">
    <property type="protein sequence ID" value="MBH8595114.1"/>
    <property type="molecule type" value="Genomic_DNA"/>
</dbReference>
<dbReference type="Proteomes" id="UP000633619">
    <property type="component" value="Unassembled WGS sequence"/>
</dbReference>
<sequence length="175" mass="19807">MKRNFRLLTFAFIAGLLAVFALPLSPAGAAASADNDADVYLEHIMWLAQEKKTLNSGPFQVGSLLDEVQQWWGEPDDDSGVAANYWDRNIRFIYDPDQKGNPVTWIEDFDPALQKITLEELLDTLGKADRFVEAEGDYYVTYSLNNGHEITFVLNVPMEGQTSKVYLYYVTEQTP</sequence>
<reference evidence="2 3" key="1">
    <citation type="submission" date="2020-12" db="EMBL/GenBank/DDBJ databases">
        <title>WGS of Thermoactinomyces spp.</title>
        <authorList>
            <person name="Cheng K."/>
        </authorList>
    </citation>
    <scope>NUCLEOTIDE SEQUENCE [LARGE SCALE GENOMIC DNA]</scope>
    <source>
        <strain evidence="3">CICC 10671\DSM 43846</strain>
    </source>
</reference>
<organism evidence="2 3">
    <name type="scientific">Thermoactinomyces intermedius</name>
    <dbReference type="NCBI Taxonomy" id="2024"/>
    <lineage>
        <taxon>Bacteria</taxon>
        <taxon>Bacillati</taxon>
        <taxon>Bacillota</taxon>
        <taxon>Bacilli</taxon>
        <taxon>Bacillales</taxon>
        <taxon>Thermoactinomycetaceae</taxon>
        <taxon>Thermoactinomyces</taxon>
    </lineage>
</organism>
<dbReference type="RefSeq" id="WP_181731428.1">
    <property type="nucleotide sequence ID" value="NZ_JACEIR010000002.1"/>
</dbReference>